<dbReference type="InterPro" id="IPR010998">
    <property type="entry name" value="Integrase_recombinase_N"/>
</dbReference>
<feature type="compositionally biased region" description="Basic and acidic residues" evidence="3">
    <location>
        <begin position="356"/>
        <end position="367"/>
    </location>
</feature>
<dbReference type="Gene3D" id="1.10.443.10">
    <property type="entry name" value="Intergrase catalytic core"/>
    <property type="match status" value="1"/>
</dbReference>
<evidence type="ECO:0000256" key="1">
    <source>
        <dbReference type="ARBA" id="ARBA00023125"/>
    </source>
</evidence>
<keyword evidence="2" id="KW-0233">DNA recombination</keyword>
<dbReference type="Proteomes" id="UP000027215">
    <property type="component" value="Chromosome"/>
</dbReference>
<dbReference type="KEGG" id="xfs:D934_07645"/>
<gene>
    <name evidence="4" type="ORF">D934_07645</name>
</gene>
<sequence>MPRPRKHHPSIPPHIDQSKIPKGIYWDSSGKGRWYVLEIPRKAVAVAGPSALLSDLHSIMEARSGTHERGTIGHVITHYLRSTDFQRLAPRTQEDYHHQVEIVRSYKTTMGMTLDRLYIARMSPAIIQRIVEKIAVGNGEIKGKPTKANHLFRFLRLVFSWGIRHGHCIDNPAKGVRQAKERKRDGMPTLEAFAAILQFATHRGGLKAHTAGSVPRYIAPLMYIAYACRLRGIEAMTLTEANATEHGILSNRRKRSRDNITRWTPRLRQAWAELLAHRATVLKRNCLPQRLHPQDRYLILAESGHPLTKSGLDTAWQRLMALAIQEKVISDEQRFTLHGIKHRGITDSTDKSSGGHRSESMRQRYDHALPIVEPASAPEFSGVFSGGADEKARK</sequence>
<evidence type="ECO:0000313" key="4">
    <source>
        <dbReference type="EMBL" id="AIC10125.1"/>
    </source>
</evidence>
<name>A0A060H481_XYLFS</name>
<evidence type="ECO:0000313" key="5">
    <source>
        <dbReference type="Proteomes" id="UP000027215"/>
    </source>
</evidence>
<evidence type="ECO:0000256" key="3">
    <source>
        <dbReference type="SAM" id="MobiDB-lite"/>
    </source>
</evidence>
<dbReference type="SUPFAM" id="SSF56349">
    <property type="entry name" value="DNA breaking-rejoining enzymes"/>
    <property type="match status" value="1"/>
</dbReference>
<dbReference type="InterPro" id="IPR013762">
    <property type="entry name" value="Integrase-like_cat_sf"/>
</dbReference>
<proteinExistence type="predicted"/>
<dbReference type="RefSeq" id="WP_024749268.1">
    <property type="nucleotide sequence ID" value="NZ_CP006696.1"/>
</dbReference>
<reference evidence="4 5" key="1">
    <citation type="submission" date="2013-08" db="EMBL/GenBank/DDBJ databases">
        <authorList>
            <person name="Stouthamer R."/>
            <person name="Nunney L."/>
        </authorList>
    </citation>
    <scope>NUCLEOTIDE SEQUENCE [LARGE SCALE GENOMIC DNA]</scope>
    <source>
        <strain evidence="5">ann-1</strain>
    </source>
</reference>
<dbReference type="GO" id="GO:0003677">
    <property type="term" value="F:DNA binding"/>
    <property type="evidence" value="ECO:0007669"/>
    <property type="project" value="UniProtKB-KW"/>
</dbReference>
<dbReference type="GO" id="GO:0015074">
    <property type="term" value="P:DNA integration"/>
    <property type="evidence" value="ECO:0007669"/>
    <property type="project" value="InterPro"/>
</dbReference>
<dbReference type="GO" id="GO:0006310">
    <property type="term" value="P:DNA recombination"/>
    <property type="evidence" value="ECO:0007669"/>
    <property type="project" value="UniProtKB-KW"/>
</dbReference>
<dbReference type="EMBL" id="CP006696">
    <property type="protein sequence ID" value="AIC10125.1"/>
    <property type="molecule type" value="Genomic_DNA"/>
</dbReference>
<feature type="region of interest" description="Disordered" evidence="3">
    <location>
        <begin position="343"/>
        <end position="368"/>
    </location>
</feature>
<keyword evidence="1" id="KW-0238">DNA-binding</keyword>
<dbReference type="PATRIC" id="fig|155920.8.peg.1773"/>
<accession>A0A060H481</accession>
<dbReference type="Gene3D" id="1.10.150.130">
    <property type="match status" value="1"/>
</dbReference>
<organism evidence="4 5">
    <name type="scientific">Xylella fastidiosa subsp. sandyi Ann-1</name>
    <dbReference type="NCBI Taxonomy" id="155920"/>
    <lineage>
        <taxon>Bacteria</taxon>
        <taxon>Pseudomonadati</taxon>
        <taxon>Pseudomonadota</taxon>
        <taxon>Gammaproteobacteria</taxon>
        <taxon>Lysobacterales</taxon>
        <taxon>Lysobacteraceae</taxon>
        <taxon>Xylella</taxon>
    </lineage>
</organism>
<evidence type="ECO:0000256" key="2">
    <source>
        <dbReference type="ARBA" id="ARBA00023172"/>
    </source>
</evidence>
<dbReference type="HOGENOM" id="CLU_069353_0_0_6"/>
<protein>
    <submittedName>
        <fullName evidence="4">Integrase</fullName>
    </submittedName>
</protein>
<dbReference type="AlphaFoldDB" id="A0A060H481"/>
<dbReference type="InterPro" id="IPR011010">
    <property type="entry name" value="DNA_brk_join_enz"/>
</dbReference>